<feature type="region of interest" description="Disordered" evidence="1">
    <location>
        <begin position="46"/>
        <end position="94"/>
    </location>
</feature>
<evidence type="ECO:0000313" key="3">
    <source>
        <dbReference type="Proteomes" id="UP001378592"/>
    </source>
</evidence>
<dbReference type="AlphaFoldDB" id="A0AAN9YYM7"/>
<feature type="compositionally biased region" description="Basic and acidic residues" evidence="1">
    <location>
        <begin position="46"/>
        <end position="86"/>
    </location>
</feature>
<dbReference type="EMBL" id="JAZDUA010000726">
    <property type="protein sequence ID" value="KAK7789636.1"/>
    <property type="molecule type" value="Genomic_DNA"/>
</dbReference>
<evidence type="ECO:0000313" key="2">
    <source>
        <dbReference type="EMBL" id="KAK7789636.1"/>
    </source>
</evidence>
<reference evidence="2 3" key="1">
    <citation type="submission" date="2024-03" db="EMBL/GenBank/DDBJ databases">
        <title>The genome assembly and annotation of the cricket Gryllus longicercus Weissman &amp; Gray.</title>
        <authorList>
            <person name="Szrajer S."/>
            <person name="Gray D."/>
            <person name="Ylla G."/>
        </authorList>
    </citation>
    <scope>NUCLEOTIDE SEQUENCE [LARGE SCALE GENOMIC DNA]</scope>
    <source>
        <strain evidence="2">DAG 2021-001</strain>
        <tissue evidence="2">Whole body minus gut</tissue>
    </source>
</reference>
<organism evidence="2 3">
    <name type="scientific">Gryllus longicercus</name>
    <dbReference type="NCBI Taxonomy" id="2509291"/>
    <lineage>
        <taxon>Eukaryota</taxon>
        <taxon>Metazoa</taxon>
        <taxon>Ecdysozoa</taxon>
        <taxon>Arthropoda</taxon>
        <taxon>Hexapoda</taxon>
        <taxon>Insecta</taxon>
        <taxon>Pterygota</taxon>
        <taxon>Neoptera</taxon>
        <taxon>Polyneoptera</taxon>
        <taxon>Orthoptera</taxon>
        <taxon>Ensifera</taxon>
        <taxon>Gryllidea</taxon>
        <taxon>Grylloidea</taxon>
        <taxon>Gryllidae</taxon>
        <taxon>Gryllinae</taxon>
        <taxon>Gryllus</taxon>
    </lineage>
</organism>
<proteinExistence type="predicted"/>
<sequence>MLKNNPVSVKNASAKAGENIDVLRNGWRDASGEKREFSEILNSFSKREAKAMGRENRLDAQEKKRAARSPPEEKDQGKCRRPEQISRSRSGSGR</sequence>
<comment type="caution">
    <text evidence="2">The sequence shown here is derived from an EMBL/GenBank/DDBJ whole genome shotgun (WGS) entry which is preliminary data.</text>
</comment>
<gene>
    <name evidence="2" type="ORF">R5R35_005396</name>
</gene>
<keyword evidence="3" id="KW-1185">Reference proteome</keyword>
<accession>A0AAN9YYM7</accession>
<protein>
    <submittedName>
        <fullName evidence="2">Uncharacterized protein</fullName>
    </submittedName>
</protein>
<dbReference type="Proteomes" id="UP001378592">
    <property type="component" value="Unassembled WGS sequence"/>
</dbReference>
<name>A0AAN9YYM7_9ORTH</name>
<evidence type="ECO:0000256" key="1">
    <source>
        <dbReference type="SAM" id="MobiDB-lite"/>
    </source>
</evidence>